<dbReference type="Pfam" id="PF07687">
    <property type="entry name" value="M20_dimer"/>
    <property type="match status" value="1"/>
</dbReference>
<dbReference type="GO" id="GO:0006629">
    <property type="term" value="P:lipid metabolic process"/>
    <property type="evidence" value="ECO:0000318"/>
    <property type="project" value="GO_Central"/>
</dbReference>
<evidence type="ECO:0000256" key="7">
    <source>
        <dbReference type="ARBA" id="ARBA00034698"/>
    </source>
</evidence>
<dbReference type="eggNOG" id="KOG2275">
    <property type="taxonomic scope" value="Eukaryota"/>
</dbReference>
<dbReference type="GO" id="GO:0005576">
    <property type="term" value="C:extracellular region"/>
    <property type="evidence" value="ECO:0007669"/>
    <property type="project" value="UniProtKB-ARBA"/>
</dbReference>
<evidence type="ECO:0000256" key="2">
    <source>
        <dbReference type="ARBA" id="ARBA00006247"/>
    </source>
</evidence>
<proteinExistence type="inferred from homology"/>
<dbReference type="PhylomeDB" id="A7SP85"/>
<evidence type="ECO:0000256" key="11">
    <source>
        <dbReference type="ARBA" id="ARBA00047723"/>
    </source>
</evidence>
<dbReference type="HOGENOM" id="CLU_021802_11_1_1"/>
<dbReference type="Proteomes" id="UP000001593">
    <property type="component" value="Unassembled WGS sequence"/>
</dbReference>
<dbReference type="FunCoup" id="A7SP85">
    <property type="interactions" value="5"/>
</dbReference>
<dbReference type="GO" id="GO:0043604">
    <property type="term" value="P:amide biosynthetic process"/>
    <property type="evidence" value="ECO:0000318"/>
    <property type="project" value="GO_Central"/>
</dbReference>
<evidence type="ECO:0000256" key="14">
    <source>
        <dbReference type="ARBA" id="ARBA00047879"/>
    </source>
</evidence>
<comment type="pathway">
    <text evidence="1">Lipid metabolism; fatty acid metabolism.</text>
</comment>
<evidence type="ECO:0000256" key="17">
    <source>
        <dbReference type="ARBA" id="ARBA00048402"/>
    </source>
</evidence>
<dbReference type="GO" id="GO:0008233">
    <property type="term" value="F:peptidase activity"/>
    <property type="evidence" value="ECO:0007669"/>
    <property type="project" value="UniProtKB-KW"/>
</dbReference>
<comment type="catalytic activity">
    <reaction evidence="24">
        <text>L-phenylalanine + (9Z)-octadecenoate = N-(9Z-octadecenoyl)-L-phenylalanine + H2O</text>
        <dbReference type="Rhea" id="RHEA:51300"/>
        <dbReference type="ChEBI" id="CHEBI:15377"/>
        <dbReference type="ChEBI" id="CHEBI:30823"/>
        <dbReference type="ChEBI" id="CHEBI:58095"/>
        <dbReference type="ChEBI" id="CHEBI:134020"/>
    </reaction>
    <physiologicalReaction direction="left-to-right" evidence="24">
        <dbReference type="Rhea" id="RHEA:51301"/>
    </physiologicalReaction>
    <physiologicalReaction direction="right-to-left" evidence="24">
        <dbReference type="Rhea" id="RHEA:51302"/>
    </physiologicalReaction>
</comment>
<dbReference type="FunFam" id="3.40.630.10:FF:000027">
    <property type="entry name" value="N-fatty-acyl-amino acid synthase/hydrolase PM20D1"/>
    <property type="match status" value="1"/>
</dbReference>
<dbReference type="GO" id="GO:0016811">
    <property type="term" value="F:hydrolase activity, acting on carbon-nitrogen (but not peptide) bonds, in linear amides"/>
    <property type="evidence" value="ECO:0000318"/>
    <property type="project" value="GO_Central"/>
</dbReference>
<comment type="pathway">
    <text evidence="7">Amino-acid metabolism.</text>
</comment>
<evidence type="ECO:0000256" key="21">
    <source>
        <dbReference type="ARBA" id="ARBA00048822"/>
    </source>
</evidence>
<comment type="catalytic activity">
    <reaction evidence="10">
        <text>N-(4Z,7Z,10Z,13Z,16Z,19Z-docosahexaenoyl)-L-phenylalanine + H2O = (4Z,7Z,10Z,13Z,16Z,19Z)-docosahexaenoate + L-phenylalanine</text>
        <dbReference type="Rhea" id="RHEA:64132"/>
        <dbReference type="ChEBI" id="CHEBI:15377"/>
        <dbReference type="ChEBI" id="CHEBI:58095"/>
        <dbReference type="ChEBI" id="CHEBI:77016"/>
        <dbReference type="ChEBI" id="CHEBI:149701"/>
    </reaction>
    <physiologicalReaction direction="left-to-right" evidence="10">
        <dbReference type="Rhea" id="RHEA:64133"/>
    </physiologicalReaction>
</comment>
<evidence type="ECO:0000256" key="26">
    <source>
        <dbReference type="ARBA" id="ARBA00049457"/>
    </source>
</evidence>
<dbReference type="GO" id="GO:0006520">
    <property type="term" value="P:amino acid metabolic process"/>
    <property type="evidence" value="ECO:0000318"/>
    <property type="project" value="GO_Central"/>
</dbReference>
<dbReference type="GO" id="GO:0043605">
    <property type="term" value="P:amide catabolic process"/>
    <property type="evidence" value="ECO:0000318"/>
    <property type="project" value="GO_Central"/>
</dbReference>
<dbReference type="GO" id="GO:0046872">
    <property type="term" value="F:metal ion binding"/>
    <property type="evidence" value="ECO:0007669"/>
    <property type="project" value="UniProtKB-KW"/>
</dbReference>
<dbReference type="InterPro" id="IPR011650">
    <property type="entry name" value="Peptidase_M20_dimer"/>
</dbReference>
<evidence type="ECO:0000256" key="18">
    <source>
        <dbReference type="ARBA" id="ARBA00048579"/>
    </source>
</evidence>
<comment type="catalytic activity">
    <reaction evidence="18">
        <text>an N-acyl-L-amino acid + H2O = an L-alpha-amino acid + a carboxylate</text>
        <dbReference type="Rhea" id="RHEA:15565"/>
        <dbReference type="ChEBI" id="CHEBI:15377"/>
        <dbReference type="ChEBI" id="CHEBI:29067"/>
        <dbReference type="ChEBI" id="CHEBI:59869"/>
        <dbReference type="ChEBI" id="CHEBI:59874"/>
        <dbReference type="EC" id="3.5.1.14"/>
    </reaction>
    <physiologicalReaction direction="left-to-right" evidence="18">
        <dbReference type="Rhea" id="RHEA:15566"/>
    </physiologicalReaction>
    <physiologicalReaction direction="right-to-left" evidence="18">
        <dbReference type="Rhea" id="RHEA:15567"/>
    </physiologicalReaction>
</comment>
<dbReference type="FunFam" id="1.10.150.900:FF:000003">
    <property type="entry name" value="N-fatty-acyl-amino acid synthase/hydrolase PM20D1"/>
    <property type="match status" value="1"/>
</dbReference>
<dbReference type="GO" id="GO:0004046">
    <property type="term" value="F:aminoacylase activity"/>
    <property type="evidence" value="ECO:0007669"/>
    <property type="project" value="UniProtKB-EC"/>
</dbReference>
<gene>
    <name evidence="28" type="ORF">NEMVEDRAFT_v1g230633</name>
</gene>
<comment type="catalytic activity">
    <reaction evidence="14">
        <text>N-hexadecanoyl-L-phenylalanine + H2O = hexadecanoate + L-phenylalanine</text>
        <dbReference type="Rhea" id="RHEA:64124"/>
        <dbReference type="ChEBI" id="CHEBI:7896"/>
        <dbReference type="ChEBI" id="CHEBI:15377"/>
        <dbReference type="ChEBI" id="CHEBI:58095"/>
        <dbReference type="ChEBI" id="CHEBI:149699"/>
    </reaction>
    <physiologicalReaction direction="left-to-right" evidence="14">
        <dbReference type="Rhea" id="RHEA:64125"/>
    </physiologicalReaction>
</comment>
<comment type="catalytic activity">
    <reaction evidence="9">
        <text>(9Z)-octadecenoate + glycine = N-(9Z-octadecenoyl)glycine + H2O</text>
        <dbReference type="Rhea" id="RHEA:51316"/>
        <dbReference type="ChEBI" id="CHEBI:15377"/>
        <dbReference type="ChEBI" id="CHEBI:30823"/>
        <dbReference type="ChEBI" id="CHEBI:57305"/>
        <dbReference type="ChEBI" id="CHEBI:133992"/>
    </reaction>
    <physiologicalReaction direction="right-to-left" evidence="9">
        <dbReference type="Rhea" id="RHEA:51318"/>
    </physiologicalReaction>
</comment>
<dbReference type="SUPFAM" id="SSF55031">
    <property type="entry name" value="Bacterial exopeptidase dimerisation domain"/>
    <property type="match status" value="1"/>
</dbReference>
<evidence type="ECO:0000256" key="22">
    <source>
        <dbReference type="ARBA" id="ARBA00048827"/>
    </source>
</evidence>
<dbReference type="InterPro" id="IPR036264">
    <property type="entry name" value="Bact_exopeptidase_dim_dom"/>
</dbReference>
<evidence type="ECO:0000256" key="20">
    <source>
        <dbReference type="ARBA" id="ARBA00048729"/>
    </source>
</evidence>
<comment type="function">
    <text evidence="8">Secreted enzyme that regulates the endogenous N-fatty acyl amino acid (NAAs) tissue and circulating levels by functioning as a bidirectional NAA synthase/hydrolase. It condenses free fatty acids and free amino acids to generate NAAs and bidirectionally catalyzes the reverse hydrolysis reaction. Some of these NAAs stimulate oxidative metabolism via mitochondrial uncoupling, increasing energy expenditure in a UPC1-independent manner. Thereby, this secreted protein may indirectly regulate whole body energy expenditure. PM20D1 circulates in tight association with both low- and high-density (LDL and HDL,respectively) lipoprotein particles.</text>
</comment>
<evidence type="ECO:0000313" key="29">
    <source>
        <dbReference type="Proteomes" id="UP000001593"/>
    </source>
</evidence>
<comment type="catalytic activity">
    <reaction evidence="16">
        <text>N-(9Z-octadecenoyl)-L-asparagine + H2O = L-asparagine + (9Z)-octadecenoate</text>
        <dbReference type="Rhea" id="RHEA:64136"/>
        <dbReference type="ChEBI" id="CHEBI:15377"/>
        <dbReference type="ChEBI" id="CHEBI:30823"/>
        <dbReference type="ChEBI" id="CHEBI:58048"/>
        <dbReference type="ChEBI" id="CHEBI:149730"/>
    </reaction>
    <physiologicalReaction direction="left-to-right" evidence="16">
        <dbReference type="Rhea" id="RHEA:64137"/>
    </physiologicalReaction>
</comment>
<protein>
    <recommendedName>
        <fullName evidence="27">Peptidase M20 dimerisation domain-containing protein</fullName>
    </recommendedName>
</protein>
<dbReference type="STRING" id="45351.A7SP85"/>
<dbReference type="GO" id="GO:0006508">
    <property type="term" value="P:proteolysis"/>
    <property type="evidence" value="ECO:0007669"/>
    <property type="project" value="UniProtKB-KW"/>
</dbReference>
<dbReference type="AlphaFoldDB" id="A7SP85"/>
<keyword evidence="3" id="KW-0645">Protease</keyword>
<comment type="catalytic activity">
    <reaction evidence="11">
        <text>N-octadecanoyl-L-phenylalanine + H2O = octadecanoate + L-phenylalanine</text>
        <dbReference type="Rhea" id="RHEA:64128"/>
        <dbReference type="ChEBI" id="CHEBI:15377"/>
        <dbReference type="ChEBI" id="CHEBI:25629"/>
        <dbReference type="ChEBI" id="CHEBI:58095"/>
        <dbReference type="ChEBI" id="CHEBI:149700"/>
    </reaction>
    <physiologicalReaction direction="left-to-right" evidence="11">
        <dbReference type="Rhea" id="RHEA:64129"/>
    </physiologicalReaction>
</comment>
<accession>A7SP85</accession>
<dbReference type="FunFam" id="3.30.70.360:FF:000006">
    <property type="entry name" value="N-fatty-acyl-amino acid synthase/hydrolase PM20D1"/>
    <property type="match status" value="1"/>
</dbReference>
<dbReference type="InterPro" id="IPR002933">
    <property type="entry name" value="Peptidase_M20"/>
</dbReference>
<evidence type="ECO:0000256" key="1">
    <source>
        <dbReference type="ARBA" id="ARBA00004872"/>
    </source>
</evidence>
<dbReference type="GO" id="GO:1990845">
    <property type="term" value="P:adaptive thermogenesis"/>
    <property type="evidence" value="ECO:0007669"/>
    <property type="project" value="UniProtKB-ARBA"/>
</dbReference>
<evidence type="ECO:0000256" key="12">
    <source>
        <dbReference type="ARBA" id="ARBA00047866"/>
    </source>
</evidence>
<comment type="catalytic activity">
    <reaction evidence="26">
        <text>N-(9Z-octadecenoyl)-L-lysine + H2O = L-lysine + (9Z)-octadecenoate</text>
        <dbReference type="Rhea" id="RHEA:64192"/>
        <dbReference type="ChEBI" id="CHEBI:15377"/>
        <dbReference type="ChEBI" id="CHEBI:30823"/>
        <dbReference type="ChEBI" id="CHEBI:32551"/>
        <dbReference type="ChEBI" id="CHEBI:149731"/>
    </reaction>
    <physiologicalReaction direction="left-to-right" evidence="26">
        <dbReference type="Rhea" id="RHEA:64193"/>
    </physiologicalReaction>
</comment>
<dbReference type="Pfam" id="PF01546">
    <property type="entry name" value="Peptidase_M20"/>
    <property type="match status" value="1"/>
</dbReference>
<evidence type="ECO:0000256" key="25">
    <source>
        <dbReference type="ARBA" id="ARBA00049100"/>
    </source>
</evidence>
<organism evidence="28 29">
    <name type="scientific">Nematostella vectensis</name>
    <name type="common">Starlet sea anemone</name>
    <dbReference type="NCBI Taxonomy" id="45351"/>
    <lineage>
        <taxon>Eukaryota</taxon>
        <taxon>Metazoa</taxon>
        <taxon>Cnidaria</taxon>
        <taxon>Anthozoa</taxon>
        <taxon>Hexacorallia</taxon>
        <taxon>Actiniaria</taxon>
        <taxon>Edwardsiidae</taxon>
        <taxon>Nematostella</taxon>
    </lineage>
</organism>
<comment type="catalytic activity">
    <reaction evidence="17">
        <text>N-(5Z,8Z,11Z,14Z)-eicosatetraenoyl-glycine + H2O = (5Z,8Z,11Z,14Z)-eicosatetraenoate + glycine</text>
        <dbReference type="Rhea" id="RHEA:64108"/>
        <dbReference type="ChEBI" id="CHEBI:15377"/>
        <dbReference type="ChEBI" id="CHEBI:32395"/>
        <dbReference type="ChEBI" id="CHEBI:57305"/>
        <dbReference type="ChEBI" id="CHEBI:59002"/>
    </reaction>
    <physiologicalReaction direction="left-to-right" evidence="17">
        <dbReference type="Rhea" id="RHEA:64109"/>
    </physiologicalReaction>
    <physiologicalReaction direction="right-to-left" evidence="17">
        <dbReference type="Rhea" id="RHEA:64110"/>
    </physiologicalReaction>
</comment>
<evidence type="ECO:0000256" key="23">
    <source>
        <dbReference type="ARBA" id="ARBA00048840"/>
    </source>
</evidence>
<keyword evidence="29" id="KW-1185">Reference proteome</keyword>
<evidence type="ECO:0000313" key="28">
    <source>
        <dbReference type="EMBL" id="EDO34483.1"/>
    </source>
</evidence>
<evidence type="ECO:0000259" key="27">
    <source>
        <dbReference type="Pfam" id="PF07687"/>
    </source>
</evidence>
<dbReference type="OMA" id="DWTHHPF"/>
<evidence type="ECO:0000256" key="16">
    <source>
        <dbReference type="ARBA" id="ARBA00048380"/>
    </source>
</evidence>
<dbReference type="PANTHER" id="PTHR45962:SF1">
    <property type="entry name" value="N-FATTY-ACYL-AMINO ACID SYNTHASE_HYDROLASE PM20D1"/>
    <property type="match status" value="1"/>
</dbReference>
<dbReference type="SUPFAM" id="SSF53187">
    <property type="entry name" value="Zn-dependent exopeptidases"/>
    <property type="match status" value="1"/>
</dbReference>
<comment type="catalytic activity">
    <reaction evidence="21">
        <text>N-(9Z-octadecenoyl)-L-tryptophan + H2O = L-tryptophan + (9Z)-octadecenoate</text>
        <dbReference type="Rhea" id="RHEA:64176"/>
        <dbReference type="ChEBI" id="CHEBI:15377"/>
        <dbReference type="ChEBI" id="CHEBI:30823"/>
        <dbReference type="ChEBI" id="CHEBI:57912"/>
        <dbReference type="ChEBI" id="CHEBI:149733"/>
    </reaction>
    <physiologicalReaction direction="left-to-right" evidence="21">
        <dbReference type="Rhea" id="RHEA:64177"/>
    </physiologicalReaction>
</comment>
<keyword evidence="4" id="KW-0479">Metal-binding</keyword>
<evidence type="ECO:0000256" key="3">
    <source>
        <dbReference type="ARBA" id="ARBA00022670"/>
    </source>
</evidence>
<evidence type="ECO:0000256" key="10">
    <source>
        <dbReference type="ARBA" id="ARBA00047567"/>
    </source>
</evidence>
<comment type="catalytic activity">
    <reaction evidence="25">
        <text>N-(5Z,8Z,11Z,14Z-eicosatetraenoyl)-L-serine + H2O = (5Z,8Z,11Z,14Z)-eicosatetraenoate + L-serine</text>
        <dbReference type="Rhea" id="RHEA:64116"/>
        <dbReference type="ChEBI" id="CHEBI:15377"/>
        <dbReference type="ChEBI" id="CHEBI:32395"/>
        <dbReference type="ChEBI" id="CHEBI:33384"/>
        <dbReference type="ChEBI" id="CHEBI:149697"/>
    </reaction>
    <physiologicalReaction direction="left-to-right" evidence="25">
        <dbReference type="Rhea" id="RHEA:64117"/>
    </physiologicalReaction>
    <physiologicalReaction direction="right-to-left" evidence="25">
        <dbReference type="Rhea" id="RHEA:64118"/>
    </physiologicalReaction>
</comment>
<evidence type="ECO:0000256" key="6">
    <source>
        <dbReference type="ARBA" id="ARBA00022833"/>
    </source>
</evidence>
<dbReference type="Gene3D" id="1.10.150.900">
    <property type="match status" value="1"/>
</dbReference>
<reference evidence="28 29" key="1">
    <citation type="journal article" date="2007" name="Science">
        <title>Sea anemone genome reveals ancestral eumetazoan gene repertoire and genomic organization.</title>
        <authorList>
            <person name="Putnam N.H."/>
            <person name="Srivastava M."/>
            <person name="Hellsten U."/>
            <person name="Dirks B."/>
            <person name="Chapman J."/>
            <person name="Salamov A."/>
            <person name="Terry A."/>
            <person name="Shapiro H."/>
            <person name="Lindquist E."/>
            <person name="Kapitonov V.V."/>
            <person name="Jurka J."/>
            <person name="Genikhovich G."/>
            <person name="Grigoriev I.V."/>
            <person name="Lucas S.M."/>
            <person name="Steele R.E."/>
            <person name="Finnerty J.R."/>
            <person name="Technau U."/>
            <person name="Martindale M.Q."/>
            <person name="Rokhsar D.S."/>
        </authorList>
    </citation>
    <scope>NUCLEOTIDE SEQUENCE [LARGE SCALE GENOMIC DNA]</scope>
    <source>
        <strain evidence="29">CH2 X CH6</strain>
    </source>
</reference>
<evidence type="ECO:0000256" key="4">
    <source>
        <dbReference type="ARBA" id="ARBA00022723"/>
    </source>
</evidence>
<comment type="catalytic activity">
    <reaction evidence="23">
        <text>an N-acyl-aromatic L-alpha-amino acid + H2O = an aromatic L-alpha-amino acid + a carboxylate</text>
        <dbReference type="Rhea" id="RHEA:54184"/>
        <dbReference type="ChEBI" id="CHEBI:15377"/>
        <dbReference type="ChEBI" id="CHEBI:29067"/>
        <dbReference type="ChEBI" id="CHEBI:84824"/>
        <dbReference type="ChEBI" id="CHEBI:138093"/>
        <dbReference type="EC" id="3.5.1.114"/>
    </reaction>
    <physiologicalReaction direction="left-to-right" evidence="23">
        <dbReference type="Rhea" id="RHEA:54185"/>
    </physiologicalReaction>
    <physiologicalReaction direction="right-to-left" evidence="23">
        <dbReference type="Rhea" id="RHEA:54186"/>
    </physiologicalReaction>
</comment>
<dbReference type="InParanoid" id="A7SP85"/>
<evidence type="ECO:0000256" key="8">
    <source>
        <dbReference type="ARBA" id="ARBA00046147"/>
    </source>
</evidence>
<comment type="catalytic activity">
    <reaction evidence="22">
        <text>N-(9Z-octadecenoyl)-L-leucine + H2O = L-leucine + (9Z)-octadecenoate</text>
        <dbReference type="Rhea" id="RHEA:51360"/>
        <dbReference type="ChEBI" id="CHEBI:15377"/>
        <dbReference type="ChEBI" id="CHEBI:30823"/>
        <dbReference type="ChEBI" id="CHEBI:57427"/>
        <dbReference type="ChEBI" id="CHEBI:134035"/>
    </reaction>
    <physiologicalReaction direction="left-to-right" evidence="22">
        <dbReference type="Rhea" id="RHEA:51361"/>
    </physiologicalReaction>
    <physiologicalReaction direction="right-to-left" evidence="22">
        <dbReference type="Rhea" id="RHEA:51362"/>
    </physiologicalReaction>
</comment>
<dbReference type="EMBL" id="DS469729">
    <property type="protein sequence ID" value="EDO34483.1"/>
    <property type="molecule type" value="Genomic_DNA"/>
</dbReference>
<comment type="catalytic activity">
    <reaction evidence="20">
        <text>N-(9Z-octadecenoyl)-L-glutamine + H2O = L-glutamine + (9Z)-octadecenoate</text>
        <dbReference type="Rhea" id="RHEA:51356"/>
        <dbReference type="ChEBI" id="CHEBI:15377"/>
        <dbReference type="ChEBI" id="CHEBI:30823"/>
        <dbReference type="ChEBI" id="CHEBI:58359"/>
        <dbReference type="ChEBI" id="CHEBI:134033"/>
    </reaction>
    <physiologicalReaction direction="left-to-right" evidence="20">
        <dbReference type="Rhea" id="RHEA:51357"/>
    </physiologicalReaction>
</comment>
<sequence>MAFRIINILLASFLALALILVIRTLVFTLNRKVEDPCLSTDEDFITADSSALERFSQALRYRTVAWGPGDYNRTELLKFKEFILREFSYVFHHPLVTFEVINNYSLLIQVHGSNSTLRPYMIASHLDVVPAPGSWDVPPFDGRVKDGYIWGRGTLDVKNGVMASLEAVQALLKLGQKPKRSFYLAYGHDEEVQGADGARNIGMLLKARNIKLEFIVDEGMVIVKNVFPGLTTPYAIIGVAEKGYMMVELSVHTSGGHASMPPKESSIGILSKAIASVLGETPSTNSMIRTTTAVTMFKAGVKGNVIAPDATATVNHRVHPENTIGEVVEHDRKCIGDNRVHLRVTASQDPSPVSSWDSHAIGYQAIAQSVRQVFPGVGVAPGLMIANTDTKHYLHLTDAVYRFTPSLLEPSDLKRIHGVNERIGVKNYEQTINYYYHLIRNTDLVHSRDRLKSEL</sequence>
<comment type="similarity">
    <text evidence="2">Belongs to the peptidase M20A family.</text>
</comment>
<evidence type="ECO:0000256" key="9">
    <source>
        <dbReference type="ARBA" id="ARBA00047450"/>
    </source>
</evidence>
<evidence type="ECO:0000256" key="13">
    <source>
        <dbReference type="ARBA" id="ARBA00047874"/>
    </source>
</evidence>
<keyword evidence="5" id="KW-0378">Hydrolase</keyword>
<comment type="catalytic activity">
    <reaction evidence="12">
        <text>N-(9Z-octadecenoyl)-L-tyrosine + H2O = L-tyrosine + (9Z)-octadecenoate</text>
        <dbReference type="Rhea" id="RHEA:64184"/>
        <dbReference type="ChEBI" id="CHEBI:15377"/>
        <dbReference type="ChEBI" id="CHEBI:30823"/>
        <dbReference type="ChEBI" id="CHEBI:58315"/>
        <dbReference type="ChEBI" id="CHEBI:149734"/>
    </reaction>
    <physiologicalReaction direction="left-to-right" evidence="12">
        <dbReference type="Rhea" id="RHEA:64185"/>
    </physiologicalReaction>
</comment>
<name>A7SP85_NEMVE</name>
<comment type="catalytic activity">
    <reaction evidence="19">
        <text>N-(9Z-octadecenoyl)-L-serine + H2O = L-serine + (9Z)-octadecenoate</text>
        <dbReference type="Rhea" id="RHEA:51352"/>
        <dbReference type="ChEBI" id="CHEBI:15377"/>
        <dbReference type="ChEBI" id="CHEBI:30823"/>
        <dbReference type="ChEBI" id="CHEBI:33384"/>
        <dbReference type="ChEBI" id="CHEBI:134031"/>
    </reaction>
    <physiologicalReaction direction="left-to-right" evidence="19">
        <dbReference type="Rhea" id="RHEA:51353"/>
    </physiologicalReaction>
</comment>
<evidence type="ECO:0000256" key="19">
    <source>
        <dbReference type="ARBA" id="ARBA00048597"/>
    </source>
</evidence>
<feature type="domain" description="Peptidase M20 dimerisation" evidence="27">
    <location>
        <begin position="239"/>
        <end position="329"/>
    </location>
</feature>
<comment type="catalytic activity">
    <reaction evidence="13">
        <text>(5Z,8Z,11Z,14Z)-eicosatetraenoate + L-phenylalanine = N-(5Z,8Z,11Z,14Z-eicosatetraenoyl)-L-phenylalanine + H2O</text>
        <dbReference type="Rhea" id="RHEA:51312"/>
        <dbReference type="ChEBI" id="CHEBI:15377"/>
        <dbReference type="ChEBI" id="CHEBI:32395"/>
        <dbReference type="ChEBI" id="CHEBI:58095"/>
        <dbReference type="ChEBI" id="CHEBI:134022"/>
    </reaction>
    <physiologicalReaction direction="left-to-right" evidence="13">
        <dbReference type="Rhea" id="RHEA:51313"/>
    </physiologicalReaction>
    <physiologicalReaction direction="right-to-left" evidence="13">
        <dbReference type="Rhea" id="RHEA:51314"/>
    </physiologicalReaction>
</comment>
<dbReference type="PANTHER" id="PTHR45962">
    <property type="entry name" value="N-FATTY-ACYL-AMINO ACID SYNTHASE/HYDROLASE PM20D1"/>
    <property type="match status" value="1"/>
</dbReference>
<evidence type="ECO:0000256" key="24">
    <source>
        <dbReference type="ARBA" id="ARBA00048879"/>
    </source>
</evidence>
<keyword evidence="6" id="KW-0862">Zinc</keyword>
<evidence type="ECO:0000256" key="5">
    <source>
        <dbReference type="ARBA" id="ARBA00022801"/>
    </source>
</evidence>
<comment type="catalytic activity">
    <reaction evidence="15">
        <text>N-(9Z-octadecenoyl)-L-methionine + H2O = (9Z)-octadecenoate + L-methionine</text>
        <dbReference type="Rhea" id="RHEA:64144"/>
        <dbReference type="ChEBI" id="CHEBI:15377"/>
        <dbReference type="ChEBI" id="CHEBI:30823"/>
        <dbReference type="ChEBI" id="CHEBI:57844"/>
        <dbReference type="ChEBI" id="CHEBI:149732"/>
    </reaction>
    <physiologicalReaction direction="left-to-right" evidence="15">
        <dbReference type="Rhea" id="RHEA:64145"/>
    </physiologicalReaction>
</comment>
<dbReference type="InterPro" id="IPR047177">
    <property type="entry name" value="Pept_M20A"/>
</dbReference>
<evidence type="ECO:0000256" key="15">
    <source>
        <dbReference type="ARBA" id="ARBA00048145"/>
    </source>
</evidence>
<dbReference type="Gene3D" id="3.30.70.360">
    <property type="match status" value="1"/>
</dbReference>
<dbReference type="Gene3D" id="3.40.630.10">
    <property type="entry name" value="Zn peptidases"/>
    <property type="match status" value="1"/>
</dbReference>